<dbReference type="SMART" id="SM00924">
    <property type="entry name" value="MgtE_N"/>
    <property type="match status" value="1"/>
</dbReference>
<dbReference type="InterPro" id="IPR000644">
    <property type="entry name" value="CBS_dom"/>
</dbReference>
<dbReference type="Proteomes" id="UP000664904">
    <property type="component" value="Chromosome"/>
</dbReference>
<dbReference type="AlphaFoldDB" id="A0A975HLR1"/>
<sequence>MSSLSLKLAQHFLQEEPAGAARRLELQSPEVAVELLKTLPLDAAIKVLKVTHPSFAAELFMHIDDVEATRWLDALNTTDIAAIFRHLDEPCFAQKLALLSLKKQTLCKLLVSYPEYTVGAWIDASTLVLDEKMSVEEVFLRLRKRRYQGSERLFVLNAERKLVGHVSLYDVLRLSPHESIAATMRMQNEALSGVTELAAALQSPLWKQTDCVAVVNRTGEFIGVLQHHRLRAALTRFQRDNEQTFDTPDLVDAYTRSIASLFELVMPSTGQGAKS</sequence>
<protein>
    <submittedName>
        <fullName evidence="3">Magnesium transporter</fullName>
    </submittedName>
</protein>
<dbReference type="EMBL" id="CP072133">
    <property type="protein sequence ID" value="QTH70300.1"/>
    <property type="molecule type" value="Genomic_DNA"/>
</dbReference>
<keyword evidence="1" id="KW-0129">CBS domain</keyword>
<dbReference type="PANTHER" id="PTHR41394">
    <property type="entry name" value="MAGNESIUM TRANSPORTER MGTE"/>
    <property type="match status" value="1"/>
</dbReference>
<dbReference type="Gene3D" id="3.10.580.10">
    <property type="entry name" value="CBS-domain"/>
    <property type="match status" value="1"/>
</dbReference>
<organism evidence="3 4">
    <name type="scientific">Pseudoalteromonas xiamenensis</name>
    <dbReference type="NCBI Taxonomy" id="882626"/>
    <lineage>
        <taxon>Bacteria</taxon>
        <taxon>Pseudomonadati</taxon>
        <taxon>Pseudomonadota</taxon>
        <taxon>Gammaproteobacteria</taxon>
        <taxon>Alteromonadales</taxon>
        <taxon>Pseudoalteromonadaceae</taxon>
        <taxon>Pseudoalteromonas</taxon>
    </lineage>
</organism>
<dbReference type="Pfam" id="PF00571">
    <property type="entry name" value="CBS"/>
    <property type="match status" value="1"/>
</dbReference>
<name>A0A975HLR1_9GAMM</name>
<dbReference type="PROSITE" id="PS51371">
    <property type="entry name" value="CBS"/>
    <property type="match status" value="1"/>
</dbReference>
<dbReference type="KEGG" id="pxi:J5O05_09700"/>
<dbReference type="InterPro" id="IPR006668">
    <property type="entry name" value="Mg_transptr_MgtE_intracell_dom"/>
</dbReference>
<keyword evidence="4" id="KW-1185">Reference proteome</keyword>
<accession>A0A975HLR1</accession>
<evidence type="ECO:0000256" key="1">
    <source>
        <dbReference type="PROSITE-ProRule" id="PRU00703"/>
    </source>
</evidence>
<dbReference type="SUPFAM" id="SSF158791">
    <property type="entry name" value="MgtE N-terminal domain-like"/>
    <property type="match status" value="1"/>
</dbReference>
<gene>
    <name evidence="3" type="ORF">J5O05_09700</name>
</gene>
<feature type="domain" description="CBS" evidence="2">
    <location>
        <begin position="122"/>
        <end position="183"/>
    </location>
</feature>
<evidence type="ECO:0000313" key="4">
    <source>
        <dbReference type="Proteomes" id="UP000664904"/>
    </source>
</evidence>
<proteinExistence type="predicted"/>
<dbReference type="InterPro" id="IPR046342">
    <property type="entry name" value="CBS_dom_sf"/>
</dbReference>
<dbReference type="Gene3D" id="1.25.60.10">
    <property type="entry name" value="MgtE N-terminal domain-like"/>
    <property type="match status" value="1"/>
</dbReference>
<dbReference type="Pfam" id="PF03448">
    <property type="entry name" value="MgtE_N"/>
    <property type="match status" value="1"/>
</dbReference>
<dbReference type="SUPFAM" id="SSF54631">
    <property type="entry name" value="CBS-domain pair"/>
    <property type="match status" value="1"/>
</dbReference>
<dbReference type="PANTHER" id="PTHR41394:SF5">
    <property type="entry name" value="SLC41A_MGTE INTEGRAL MEMBRANE DOMAIN-CONTAINING PROTEIN"/>
    <property type="match status" value="1"/>
</dbReference>
<dbReference type="InterPro" id="IPR038076">
    <property type="entry name" value="MgtE_N_sf"/>
</dbReference>
<dbReference type="RefSeq" id="WP_208841896.1">
    <property type="nucleotide sequence ID" value="NZ_CP072133.1"/>
</dbReference>
<evidence type="ECO:0000313" key="3">
    <source>
        <dbReference type="EMBL" id="QTH70300.1"/>
    </source>
</evidence>
<reference evidence="3" key="1">
    <citation type="submission" date="2021-03" db="EMBL/GenBank/DDBJ databases">
        <title>Complete Genome of Pseudoalteromonas xiamenensis STKMTI.2, a new potential marine bacterium producing anti-Vibrio compounds.</title>
        <authorList>
            <person name="Handayani D.P."/>
            <person name="Isnansetyo A."/>
            <person name="Istiqomah I."/>
            <person name="Jumina J."/>
        </authorList>
    </citation>
    <scope>NUCLEOTIDE SEQUENCE</scope>
    <source>
        <strain evidence="3">STKMTI.2</strain>
    </source>
</reference>
<evidence type="ECO:0000259" key="2">
    <source>
        <dbReference type="PROSITE" id="PS51371"/>
    </source>
</evidence>